<proteinExistence type="predicted"/>
<dbReference type="Proteomes" id="UP000245790">
    <property type="component" value="Unassembled WGS sequence"/>
</dbReference>
<dbReference type="RefSeq" id="WP_109764614.1">
    <property type="nucleotide sequence ID" value="NZ_QGGU01000011.1"/>
</dbReference>
<keyword evidence="3" id="KW-1185">Reference proteome</keyword>
<feature type="transmembrane region" description="Helical" evidence="1">
    <location>
        <begin position="32"/>
        <end position="50"/>
    </location>
</feature>
<reference evidence="2 3" key="1">
    <citation type="submission" date="2018-05" db="EMBL/GenBank/DDBJ databases">
        <title>Genomic Encyclopedia of Type Strains, Phase IV (KMG-IV): sequencing the most valuable type-strain genomes for metagenomic binning, comparative biology and taxonomic classification.</title>
        <authorList>
            <person name="Goeker M."/>
        </authorList>
    </citation>
    <scope>NUCLEOTIDE SEQUENCE [LARGE SCALE GENOMIC DNA]</scope>
    <source>
        <strain evidence="2 3">DSM 25350</strain>
    </source>
</reference>
<dbReference type="EMBL" id="QGGU01000011">
    <property type="protein sequence ID" value="PWK47364.1"/>
    <property type="molecule type" value="Genomic_DNA"/>
</dbReference>
<evidence type="ECO:0000313" key="3">
    <source>
        <dbReference type="Proteomes" id="UP000245790"/>
    </source>
</evidence>
<protein>
    <submittedName>
        <fullName evidence="2">Uncharacterized protein</fullName>
    </submittedName>
</protein>
<evidence type="ECO:0000256" key="1">
    <source>
        <dbReference type="SAM" id="Phobius"/>
    </source>
</evidence>
<organism evidence="2 3">
    <name type="scientific">Pleionea mediterranea</name>
    <dbReference type="NCBI Taxonomy" id="523701"/>
    <lineage>
        <taxon>Bacteria</taxon>
        <taxon>Pseudomonadati</taxon>
        <taxon>Pseudomonadota</taxon>
        <taxon>Gammaproteobacteria</taxon>
        <taxon>Oceanospirillales</taxon>
        <taxon>Pleioneaceae</taxon>
        <taxon>Pleionea</taxon>
    </lineage>
</organism>
<feature type="transmembrane region" description="Helical" evidence="1">
    <location>
        <begin position="62"/>
        <end position="80"/>
    </location>
</feature>
<comment type="caution">
    <text evidence="2">The sequence shown here is derived from an EMBL/GenBank/DDBJ whole genome shotgun (WGS) entry which is preliminary data.</text>
</comment>
<keyword evidence="1" id="KW-0812">Transmembrane</keyword>
<sequence>MLQAIMMSLVLLGIYKLIDHKKPESDDADIDWWVTVSFVLAPMFLVFMIGSMISSAGLAVELFLLAYSLYFFIPFLYLIGLMDYSVKKSFKYAIWVPLVAIVIEILVIIIRSGISS</sequence>
<name>A0A316FES3_9GAMM</name>
<accession>A0A316FES3</accession>
<gene>
    <name evidence="2" type="ORF">C8D97_111109</name>
</gene>
<evidence type="ECO:0000313" key="2">
    <source>
        <dbReference type="EMBL" id="PWK47364.1"/>
    </source>
</evidence>
<keyword evidence="1" id="KW-1133">Transmembrane helix</keyword>
<dbReference type="AlphaFoldDB" id="A0A316FES3"/>
<feature type="transmembrane region" description="Helical" evidence="1">
    <location>
        <begin position="92"/>
        <end position="110"/>
    </location>
</feature>
<keyword evidence="1" id="KW-0472">Membrane</keyword>